<evidence type="ECO:0000313" key="4">
    <source>
        <dbReference type="Proteomes" id="UP001196870"/>
    </source>
</evidence>
<feature type="transmembrane region" description="Helical" evidence="1">
    <location>
        <begin position="224"/>
        <end position="245"/>
    </location>
</feature>
<dbReference type="RefSeq" id="WP_211856172.1">
    <property type="nucleotide sequence ID" value="NZ_JAAGBB010000056.1"/>
</dbReference>
<evidence type="ECO:0000256" key="1">
    <source>
        <dbReference type="SAM" id="Phobius"/>
    </source>
</evidence>
<protein>
    <submittedName>
        <fullName evidence="3">DUF2167 domain-containing protein</fullName>
    </submittedName>
</protein>
<accession>A0ABS5F760</accession>
<gene>
    <name evidence="3" type="ORF">GXW71_28860</name>
</gene>
<feature type="transmembrane region" description="Helical" evidence="1">
    <location>
        <begin position="251"/>
        <end position="271"/>
    </location>
</feature>
<evidence type="ECO:0000256" key="2">
    <source>
        <dbReference type="SAM" id="SignalP"/>
    </source>
</evidence>
<feature type="chain" id="PRO_5046071673" evidence="2">
    <location>
        <begin position="20"/>
        <end position="281"/>
    </location>
</feature>
<keyword evidence="1" id="KW-0812">Transmembrane</keyword>
<evidence type="ECO:0000313" key="3">
    <source>
        <dbReference type="EMBL" id="MBR0668398.1"/>
    </source>
</evidence>
<proteinExistence type="predicted"/>
<dbReference type="Proteomes" id="UP001196870">
    <property type="component" value="Unassembled WGS sequence"/>
</dbReference>
<dbReference type="EMBL" id="JAAGBB010000056">
    <property type="protein sequence ID" value="MBR0668398.1"/>
    <property type="molecule type" value="Genomic_DNA"/>
</dbReference>
<keyword evidence="4" id="KW-1185">Reference proteome</keyword>
<keyword evidence="1" id="KW-0472">Membrane</keyword>
<dbReference type="InterPro" id="IPR018682">
    <property type="entry name" value="DUF2167_membr"/>
</dbReference>
<comment type="caution">
    <text evidence="3">The sequence shown here is derived from an EMBL/GenBank/DDBJ whole genome shotgun (WGS) entry which is preliminary data.</text>
</comment>
<keyword evidence="1" id="KW-1133">Transmembrane helix</keyword>
<name>A0ABS5F760_9PROT</name>
<sequence length="281" mass="30744">MRALLKGLLIIGAMLLAQAATAQQESVGRQLAALPWQTAPGEGTIGSVARISLEGGLRFLDESASSRFLELNGNPPRRGNWVLTPAAVTWFAVFSFEQIGYVRDDEHLDANELLRALQQGDSRANAERQRLGMPTLRTDGWAVEPRYDPETRRLEWATRLVDDRGDATINYSIRLLGRGGVMTAILVSDPQHLTEDMREFRVALRGFDYQQGERYAEYRQGDRIAEYGLAGLILGGAAVAGAGFLKSFGKVIGLGVLAAGAAVFAFFKRFFVKDGSNPPGR</sequence>
<feature type="signal peptide" evidence="2">
    <location>
        <begin position="1"/>
        <end position="19"/>
    </location>
</feature>
<dbReference type="Pfam" id="PF09935">
    <property type="entry name" value="DUF2167"/>
    <property type="match status" value="1"/>
</dbReference>
<reference evidence="4" key="1">
    <citation type="journal article" date="2021" name="Syst. Appl. Microbiol.">
        <title>Roseomonas hellenica sp. nov., isolated from roots of wild-growing Alkanna tinctoria.</title>
        <authorList>
            <person name="Rat A."/>
            <person name="Naranjo H.D."/>
            <person name="Lebbe L."/>
            <person name="Cnockaert M."/>
            <person name="Krigas N."/>
            <person name="Grigoriadou K."/>
            <person name="Maloupa E."/>
            <person name="Willems A."/>
        </authorList>
    </citation>
    <scope>NUCLEOTIDE SEQUENCE [LARGE SCALE GENOMIC DNA]</scope>
    <source>
        <strain evidence="4">LMG 31523</strain>
    </source>
</reference>
<keyword evidence="2" id="KW-0732">Signal</keyword>
<organism evidence="3 4">
    <name type="scientific">Plastoroseomonas hellenica</name>
    <dbReference type="NCBI Taxonomy" id="2687306"/>
    <lineage>
        <taxon>Bacteria</taxon>
        <taxon>Pseudomonadati</taxon>
        <taxon>Pseudomonadota</taxon>
        <taxon>Alphaproteobacteria</taxon>
        <taxon>Acetobacterales</taxon>
        <taxon>Acetobacteraceae</taxon>
        <taxon>Plastoroseomonas</taxon>
    </lineage>
</organism>